<name>A0ABV3W2F7_9BACI</name>
<proteinExistence type="predicted"/>
<evidence type="ECO:0000313" key="1">
    <source>
        <dbReference type="EMBL" id="MEX3747374.1"/>
    </source>
</evidence>
<evidence type="ECO:0008006" key="3">
    <source>
        <dbReference type="Google" id="ProtNLM"/>
    </source>
</evidence>
<comment type="caution">
    <text evidence="1">The sequence shown here is derived from an EMBL/GenBank/DDBJ whole genome shotgun (WGS) entry which is preliminary data.</text>
</comment>
<dbReference type="Proteomes" id="UP001558534">
    <property type="component" value="Unassembled WGS sequence"/>
</dbReference>
<dbReference type="RefSeq" id="WP_368637924.1">
    <property type="nucleotide sequence ID" value="NZ_JBFRHK010000015.1"/>
</dbReference>
<keyword evidence="2" id="KW-1185">Reference proteome</keyword>
<organism evidence="1 2">
    <name type="scientific">Lysinibacillus xylanilyticus</name>
    <dbReference type="NCBI Taxonomy" id="582475"/>
    <lineage>
        <taxon>Bacteria</taxon>
        <taxon>Bacillati</taxon>
        <taxon>Bacillota</taxon>
        <taxon>Bacilli</taxon>
        <taxon>Bacillales</taxon>
        <taxon>Bacillaceae</taxon>
        <taxon>Lysinibacillus</taxon>
    </lineage>
</organism>
<dbReference type="EMBL" id="JBFRHK010000015">
    <property type="protein sequence ID" value="MEX3747374.1"/>
    <property type="molecule type" value="Genomic_DNA"/>
</dbReference>
<protein>
    <recommendedName>
        <fullName evidence="3">KTSC domain-containing protein</fullName>
    </recommendedName>
</protein>
<evidence type="ECO:0000313" key="2">
    <source>
        <dbReference type="Proteomes" id="UP001558534"/>
    </source>
</evidence>
<gene>
    <name evidence="1" type="ORF">AB1300_19885</name>
</gene>
<reference evidence="1 2" key="1">
    <citation type="submission" date="2024-07" db="EMBL/GenBank/DDBJ databases">
        <title>Characterization of a bacterium isolated from hydrolysated instant sea cucumber by whole-genome sequencing and metabolomics.</title>
        <authorList>
            <person name="Luo X."/>
            <person name="Zhang Z."/>
            <person name="Zheng Z."/>
            <person name="Zhang W."/>
            <person name="Ming T."/>
            <person name="Jiao L."/>
            <person name="Su X."/>
            <person name="Kong F."/>
            <person name="Xu J."/>
        </authorList>
    </citation>
    <scope>NUCLEOTIDE SEQUENCE [LARGE SCALE GENOMIC DNA]</scope>
    <source>
        <strain evidence="1 2">XL-2024</strain>
    </source>
</reference>
<accession>A0ABV3W2F7</accession>
<sequence length="69" mass="8190">MSEYQQSTEEIKKIDHHLDSGFKIQYVYENLSGMFVEFARQEEVMLLQILTADARKYFSAKLQEQTLLQ</sequence>